<keyword evidence="1" id="KW-1133">Transmembrane helix</keyword>
<feature type="transmembrane region" description="Helical" evidence="1">
    <location>
        <begin position="42"/>
        <end position="64"/>
    </location>
</feature>
<gene>
    <name evidence="2" type="ORF">AFUS01_LOCUS38893</name>
</gene>
<dbReference type="EMBL" id="CAJVCH010549771">
    <property type="protein sequence ID" value="CAG7829006.1"/>
    <property type="molecule type" value="Genomic_DNA"/>
</dbReference>
<feature type="non-terminal residue" evidence="2">
    <location>
        <position position="1"/>
    </location>
</feature>
<comment type="caution">
    <text evidence="2">The sequence shown here is derived from an EMBL/GenBank/DDBJ whole genome shotgun (WGS) entry which is preliminary data.</text>
</comment>
<keyword evidence="3" id="KW-1185">Reference proteome</keyword>
<reference evidence="2" key="1">
    <citation type="submission" date="2021-06" db="EMBL/GenBank/DDBJ databases">
        <authorList>
            <person name="Hodson N. C."/>
            <person name="Mongue J. A."/>
            <person name="Jaron S. K."/>
        </authorList>
    </citation>
    <scope>NUCLEOTIDE SEQUENCE</scope>
</reference>
<accession>A0A8J2Q0N3</accession>
<keyword evidence="1" id="KW-0472">Membrane</keyword>
<name>A0A8J2Q0N3_9HEXA</name>
<proteinExistence type="predicted"/>
<dbReference type="Proteomes" id="UP000708208">
    <property type="component" value="Unassembled WGS sequence"/>
</dbReference>
<evidence type="ECO:0000256" key="1">
    <source>
        <dbReference type="SAM" id="Phobius"/>
    </source>
</evidence>
<keyword evidence="1" id="KW-0812">Transmembrane</keyword>
<protein>
    <submittedName>
        <fullName evidence="2">Uncharacterized protein</fullName>
    </submittedName>
</protein>
<sequence length="65" mass="7048">MKMPASTDVIVVDLNVPSDTVFPHNGVVITSLIAGQLERTRLVAPVMVLTCFNAELLVLAFTMFT</sequence>
<organism evidence="2 3">
    <name type="scientific">Allacma fusca</name>
    <dbReference type="NCBI Taxonomy" id="39272"/>
    <lineage>
        <taxon>Eukaryota</taxon>
        <taxon>Metazoa</taxon>
        <taxon>Ecdysozoa</taxon>
        <taxon>Arthropoda</taxon>
        <taxon>Hexapoda</taxon>
        <taxon>Collembola</taxon>
        <taxon>Symphypleona</taxon>
        <taxon>Sminthuridae</taxon>
        <taxon>Allacma</taxon>
    </lineage>
</organism>
<dbReference type="AlphaFoldDB" id="A0A8J2Q0N3"/>
<evidence type="ECO:0000313" key="3">
    <source>
        <dbReference type="Proteomes" id="UP000708208"/>
    </source>
</evidence>
<evidence type="ECO:0000313" key="2">
    <source>
        <dbReference type="EMBL" id="CAG7829006.1"/>
    </source>
</evidence>